<proteinExistence type="predicted"/>
<evidence type="ECO:0000256" key="1">
    <source>
        <dbReference type="SAM" id="MobiDB-lite"/>
    </source>
</evidence>
<name>A0A1S8AD31_CITLI</name>
<dbReference type="AlphaFoldDB" id="A0A1S8AD31"/>
<sequence length="116" mass="13148">MVEGKTSRIGERSTQTIPGDTSYGKQDLPHRLSTPVIGGQKIDVEKFDGKINFDMWRREVIDVLIQIDLNIVLKIERKARSSLFALKFNRVLWDSRLLVGCCCKTICHAGKLAMTQ</sequence>
<accession>A0A1S8AD31</accession>
<evidence type="ECO:0000313" key="2">
    <source>
        <dbReference type="EMBL" id="JAV45400.1"/>
    </source>
</evidence>
<feature type="compositionally biased region" description="Basic and acidic residues" evidence="1">
    <location>
        <begin position="1"/>
        <end position="11"/>
    </location>
</feature>
<protein>
    <submittedName>
        <fullName evidence="2">Uncharacterized protein</fullName>
    </submittedName>
</protein>
<feature type="region of interest" description="Disordered" evidence="1">
    <location>
        <begin position="1"/>
        <end position="32"/>
    </location>
</feature>
<organism evidence="2">
    <name type="scientific">Citrus limon</name>
    <name type="common">Lemon</name>
    <name type="synonym">Citrus medica var. limon</name>
    <dbReference type="NCBI Taxonomy" id="2708"/>
    <lineage>
        <taxon>Eukaryota</taxon>
        <taxon>Viridiplantae</taxon>
        <taxon>Streptophyta</taxon>
        <taxon>Embryophyta</taxon>
        <taxon>Tracheophyta</taxon>
        <taxon>Spermatophyta</taxon>
        <taxon>Magnoliopsida</taxon>
        <taxon>eudicotyledons</taxon>
        <taxon>Gunneridae</taxon>
        <taxon>Pentapetalae</taxon>
        <taxon>rosids</taxon>
        <taxon>malvids</taxon>
        <taxon>Sapindales</taxon>
        <taxon>Rutaceae</taxon>
        <taxon>Aurantioideae</taxon>
        <taxon>Citrus</taxon>
    </lineage>
</organism>
<dbReference type="EMBL" id="GFAY01000250">
    <property type="protein sequence ID" value="JAV45400.1"/>
    <property type="molecule type" value="Transcribed_RNA"/>
</dbReference>
<reference evidence="2" key="1">
    <citation type="submission" date="2016-12" db="EMBL/GenBank/DDBJ databases">
        <title>Transcriptomic, proteomic, and metabolomic analysis of Citrus limon response to graft inoculation by Candidatus Liberibacter asiaticus.</title>
        <authorList>
            <person name="Ramsey J."/>
            <person name="Chin E."/>
            <person name="Chavez J."/>
            <person name="Saha S."/>
            <person name="Mischuk D."/>
            <person name="Mahoney J."/>
            <person name="Mohr J."/>
            <person name="Robison F."/>
            <person name="Godfrey K."/>
            <person name="Levesque C."/>
            <person name="Foster L."/>
            <person name="Xu Y."/>
            <person name="Strickler S."/>
            <person name="Fernandez-Pozo N."/>
            <person name="Polek M.L."/>
            <person name="Giovannoni J."/>
            <person name="Mueller L.A."/>
            <person name="Slupsky C."/>
            <person name="Bruce J."/>
            <person name="Cilia M."/>
        </authorList>
    </citation>
    <scope>NUCLEOTIDE SEQUENCE</scope>
</reference>